<geneLocation type="plasmid" evidence="6">
    <name>pIron_OXY</name>
</geneLocation>
<dbReference type="SUPFAM" id="SSF46785">
    <property type="entry name" value="Winged helix' DNA-binding domain"/>
    <property type="match status" value="1"/>
</dbReference>
<dbReference type="SMART" id="SM00345">
    <property type="entry name" value="HTH_GNTR"/>
    <property type="match status" value="1"/>
</dbReference>
<dbReference type="InterPro" id="IPR036390">
    <property type="entry name" value="WH_DNA-bd_sf"/>
</dbReference>
<dbReference type="Gene3D" id="1.20.120.530">
    <property type="entry name" value="GntR ligand-binding domain-like"/>
    <property type="match status" value="1"/>
</dbReference>
<name>A0A6C0L4Q3_KLEOX</name>
<dbReference type="PROSITE" id="PS50949">
    <property type="entry name" value="HTH_GNTR"/>
    <property type="match status" value="1"/>
</dbReference>
<accession>A0A6C0L4Q3</accession>
<dbReference type="InterPro" id="IPR011711">
    <property type="entry name" value="GntR_C"/>
</dbReference>
<proteinExistence type="predicted"/>
<dbReference type="InterPro" id="IPR036388">
    <property type="entry name" value="WH-like_DNA-bd_sf"/>
</dbReference>
<dbReference type="PANTHER" id="PTHR43537">
    <property type="entry name" value="TRANSCRIPTIONAL REGULATOR, GNTR FAMILY"/>
    <property type="match status" value="1"/>
</dbReference>
<evidence type="ECO:0000313" key="6">
    <source>
        <dbReference type="EMBL" id="QHU24176.1"/>
    </source>
</evidence>
<evidence type="ECO:0000259" key="5">
    <source>
        <dbReference type="PROSITE" id="PS50949"/>
    </source>
</evidence>
<evidence type="ECO:0000256" key="1">
    <source>
        <dbReference type="ARBA" id="ARBA00023015"/>
    </source>
</evidence>
<dbReference type="Gene3D" id="1.10.10.10">
    <property type="entry name" value="Winged helix-like DNA-binding domain superfamily/Winged helix DNA-binding domain"/>
    <property type="match status" value="1"/>
</dbReference>
<dbReference type="InterPro" id="IPR008920">
    <property type="entry name" value="TF_FadR/GntR_C"/>
</dbReference>
<reference evidence="6" key="1">
    <citation type="journal article" date="2020" name="Antimicrob. Agents Chemother.">
        <title>A multi-species bunch of VIM-1 carbapenemase producing Enterobacterales linked by a novel, highly conjugative and broad-host range IncA plasmid, menaces the re-emergence of VIM-1.</title>
        <authorList>
            <person name="Arcari G."/>
            <person name="Di Lella F.M."/>
            <person name="Bibbolino G."/>
            <person name="Mengoni F."/>
            <person name="Beccaccioli M."/>
            <person name="Antonelli G."/>
            <person name="Faino L."/>
            <person name="Carattoli A."/>
        </authorList>
    </citation>
    <scope>NUCLEOTIDE SEQUENCE</scope>
    <source>
        <plasmid evidence="6">pIron_OXY</plasmid>
    </source>
</reference>
<evidence type="ECO:0000256" key="4">
    <source>
        <dbReference type="SAM" id="MobiDB-lite"/>
    </source>
</evidence>
<keyword evidence="3" id="KW-0804">Transcription</keyword>
<organism evidence="6">
    <name type="scientific">Klebsiella oxytoca</name>
    <dbReference type="NCBI Taxonomy" id="571"/>
    <lineage>
        <taxon>Bacteria</taxon>
        <taxon>Pseudomonadati</taxon>
        <taxon>Pseudomonadota</taxon>
        <taxon>Gammaproteobacteria</taxon>
        <taxon>Enterobacterales</taxon>
        <taxon>Enterobacteriaceae</taxon>
        <taxon>Klebsiella/Raoultella group</taxon>
        <taxon>Klebsiella</taxon>
    </lineage>
</organism>
<keyword evidence="2" id="KW-0238">DNA-binding</keyword>
<dbReference type="CDD" id="cd07377">
    <property type="entry name" value="WHTH_GntR"/>
    <property type="match status" value="1"/>
</dbReference>
<dbReference type="Pfam" id="PF00392">
    <property type="entry name" value="GntR"/>
    <property type="match status" value="1"/>
</dbReference>
<sequence length="243" mass="27524">MFNQDNETSRPRKARNTGQILGTGDERDVIYERILNAIMEHRLLPGTKLVEEKLANVFHVNRTRIREVLVRLAYEGIVTTFPNRGAFISSPSVEEARYIFQARRILEPALIRTLIAKADNSLFSRLHHHVGLERAAREAGDKHAIIRLSGEFHLLIAKMVASPPLIKLMRELASLTCLIILLYDSPNVPACPNHEHTAIVQAMEKRQEEEAISLMLDHLNHIEAMLDLSPGEDSEVDLEEIFG</sequence>
<keyword evidence="6" id="KW-0614">Plasmid</keyword>
<dbReference type="Pfam" id="PF07729">
    <property type="entry name" value="FCD"/>
    <property type="match status" value="1"/>
</dbReference>
<dbReference type="EMBL" id="MN783747">
    <property type="protein sequence ID" value="QHU24176.1"/>
    <property type="molecule type" value="Genomic_DNA"/>
</dbReference>
<dbReference type="SMART" id="SM00895">
    <property type="entry name" value="FCD"/>
    <property type="match status" value="1"/>
</dbReference>
<dbReference type="GO" id="GO:0003677">
    <property type="term" value="F:DNA binding"/>
    <property type="evidence" value="ECO:0007669"/>
    <property type="project" value="UniProtKB-KW"/>
</dbReference>
<feature type="region of interest" description="Disordered" evidence="4">
    <location>
        <begin position="1"/>
        <end position="20"/>
    </location>
</feature>
<dbReference type="GO" id="GO:0003700">
    <property type="term" value="F:DNA-binding transcription factor activity"/>
    <property type="evidence" value="ECO:0007669"/>
    <property type="project" value="InterPro"/>
</dbReference>
<protein>
    <submittedName>
        <fullName evidence="6">Transcriptional regulator</fullName>
    </submittedName>
</protein>
<dbReference type="InterPro" id="IPR000524">
    <property type="entry name" value="Tscrpt_reg_HTH_GntR"/>
</dbReference>
<feature type="domain" description="HTH gntR-type" evidence="5">
    <location>
        <begin position="24"/>
        <end position="91"/>
    </location>
</feature>
<dbReference type="PANTHER" id="PTHR43537:SF53">
    <property type="entry name" value="HTH-TYPE TRANSCRIPTIONAL REPRESSOR NANR"/>
    <property type="match status" value="1"/>
</dbReference>
<dbReference type="AlphaFoldDB" id="A0A6C0L4Q3"/>
<evidence type="ECO:0000256" key="2">
    <source>
        <dbReference type="ARBA" id="ARBA00023125"/>
    </source>
</evidence>
<keyword evidence="1" id="KW-0805">Transcription regulation</keyword>
<evidence type="ECO:0000256" key="3">
    <source>
        <dbReference type="ARBA" id="ARBA00023163"/>
    </source>
</evidence>
<dbReference type="SUPFAM" id="SSF48008">
    <property type="entry name" value="GntR ligand-binding domain-like"/>
    <property type="match status" value="1"/>
</dbReference>